<dbReference type="EMBL" id="JBBNAE010000001">
    <property type="protein sequence ID" value="KAK9155923.1"/>
    <property type="molecule type" value="Genomic_DNA"/>
</dbReference>
<protein>
    <submittedName>
        <fullName evidence="2">Uncharacterized protein</fullName>
    </submittedName>
</protein>
<accession>A0AAP0KNQ2</accession>
<dbReference type="Proteomes" id="UP001417504">
    <property type="component" value="Unassembled WGS sequence"/>
</dbReference>
<gene>
    <name evidence="2" type="ORF">Sjap_003403</name>
</gene>
<organism evidence="2 3">
    <name type="scientific">Stephania japonica</name>
    <dbReference type="NCBI Taxonomy" id="461633"/>
    <lineage>
        <taxon>Eukaryota</taxon>
        <taxon>Viridiplantae</taxon>
        <taxon>Streptophyta</taxon>
        <taxon>Embryophyta</taxon>
        <taxon>Tracheophyta</taxon>
        <taxon>Spermatophyta</taxon>
        <taxon>Magnoliopsida</taxon>
        <taxon>Ranunculales</taxon>
        <taxon>Menispermaceae</taxon>
        <taxon>Menispermoideae</taxon>
        <taxon>Cissampelideae</taxon>
        <taxon>Stephania</taxon>
    </lineage>
</organism>
<sequence>MKKMKSSLSDFIFCCGRGVKPPPLSPQIHPATFAAPPRAFTDEPSSNRKRARMVGWVPSLNSISEDLAVHPIRSVHDDKNYKSVQRKANIVNKPKSHQLKRRSNDQSFNEYRPIPNPISTMVMAFPPTTLLF</sequence>
<reference evidence="2 3" key="1">
    <citation type="submission" date="2024-01" db="EMBL/GenBank/DDBJ databases">
        <title>Genome assemblies of Stephania.</title>
        <authorList>
            <person name="Yang L."/>
        </authorList>
    </citation>
    <scope>NUCLEOTIDE SEQUENCE [LARGE SCALE GENOMIC DNA]</scope>
    <source>
        <strain evidence="2">QJT</strain>
        <tissue evidence="2">Leaf</tissue>
    </source>
</reference>
<feature type="compositionally biased region" description="Low complexity" evidence="1">
    <location>
        <begin position="30"/>
        <end position="39"/>
    </location>
</feature>
<feature type="region of interest" description="Disordered" evidence="1">
    <location>
        <begin position="25"/>
        <end position="47"/>
    </location>
</feature>
<evidence type="ECO:0000313" key="3">
    <source>
        <dbReference type="Proteomes" id="UP001417504"/>
    </source>
</evidence>
<evidence type="ECO:0000256" key="1">
    <source>
        <dbReference type="SAM" id="MobiDB-lite"/>
    </source>
</evidence>
<comment type="caution">
    <text evidence="2">The sequence shown here is derived from an EMBL/GenBank/DDBJ whole genome shotgun (WGS) entry which is preliminary data.</text>
</comment>
<proteinExistence type="predicted"/>
<evidence type="ECO:0000313" key="2">
    <source>
        <dbReference type="EMBL" id="KAK9155923.1"/>
    </source>
</evidence>
<keyword evidence="3" id="KW-1185">Reference proteome</keyword>
<feature type="region of interest" description="Disordered" evidence="1">
    <location>
        <begin position="91"/>
        <end position="112"/>
    </location>
</feature>
<name>A0AAP0KNQ2_9MAGN</name>
<dbReference type="AlphaFoldDB" id="A0AAP0KNQ2"/>